<protein>
    <submittedName>
        <fullName evidence="1">Uncharacterized protein</fullName>
    </submittedName>
</protein>
<keyword evidence="2" id="KW-1185">Reference proteome</keyword>
<evidence type="ECO:0000313" key="2">
    <source>
        <dbReference type="Proteomes" id="UP000635071"/>
    </source>
</evidence>
<accession>A0A916ZUK7</accession>
<dbReference type="EMBL" id="BMJM01000007">
    <property type="protein sequence ID" value="GGE14611.1"/>
    <property type="molecule type" value="Genomic_DNA"/>
</dbReference>
<organism evidence="1 2">
    <name type="scientific">Sandarakinorhabdus glacialis</name>
    <dbReference type="NCBI Taxonomy" id="1614636"/>
    <lineage>
        <taxon>Bacteria</taxon>
        <taxon>Pseudomonadati</taxon>
        <taxon>Pseudomonadota</taxon>
        <taxon>Alphaproteobacteria</taxon>
        <taxon>Sphingomonadales</taxon>
        <taxon>Sphingosinicellaceae</taxon>
        <taxon>Sandarakinorhabdus</taxon>
    </lineage>
</organism>
<gene>
    <name evidence="1" type="ORF">GCM10011529_21240</name>
</gene>
<dbReference type="AlphaFoldDB" id="A0A916ZUK7"/>
<dbReference type="Proteomes" id="UP000635071">
    <property type="component" value="Unassembled WGS sequence"/>
</dbReference>
<sequence>MPLTYFPENGGREGVPEYMQVGWHITNRMAAEFLSPRSFVRMLAQRNLLIASDYGVRDGAQPSEDISASSP</sequence>
<proteinExistence type="predicted"/>
<reference evidence="1" key="1">
    <citation type="journal article" date="2014" name="Int. J. Syst. Evol. Microbiol.">
        <title>Complete genome sequence of Corynebacterium casei LMG S-19264T (=DSM 44701T), isolated from a smear-ripened cheese.</title>
        <authorList>
            <consortium name="US DOE Joint Genome Institute (JGI-PGF)"/>
            <person name="Walter F."/>
            <person name="Albersmeier A."/>
            <person name="Kalinowski J."/>
            <person name="Ruckert C."/>
        </authorList>
    </citation>
    <scope>NUCLEOTIDE SEQUENCE</scope>
    <source>
        <strain evidence="1">CGMCC 1.15519</strain>
    </source>
</reference>
<name>A0A916ZUK7_9SPHN</name>
<reference evidence="1" key="2">
    <citation type="submission" date="2020-09" db="EMBL/GenBank/DDBJ databases">
        <authorList>
            <person name="Sun Q."/>
            <person name="Zhou Y."/>
        </authorList>
    </citation>
    <scope>NUCLEOTIDE SEQUENCE</scope>
    <source>
        <strain evidence="1">CGMCC 1.15519</strain>
    </source>
</reference>
<evidence type="ECO:0000313" key="1">
    <source>
        <dbReference type="EMBL" id="GGE14611.1"/>
    </source>
</evidence>
<comment type="caution">
    <text evidence="1">The sequence shown here is derived from an EMBL/GenBank/DDBJ whole genome shotgun (WGS) entry which is preliminary data.</text>
</comment>